<proteinExistence type="predicted"/>
<keyword evidence="2" id="KW-0732">Signal</keyword>
<dbReference type="InterPro" id="IPR047589">
    <property type="entry name" value="DUF11_rpt"/>
</dbReference>
<dbReference type="Gene3D" id="2.60.40.10">
    <property type="entry name" value="Immunoglobulins"/>
    <property type="match status" value="4"/>
</dbReference>
<dbReference type="EMBL" id="VWSF01000010">
    <property type="protein sequence ID" value="KAA5544880.1"/>
    <property type="molecule type" value="Genomic_DNA"/>
</dbReference>
<feature type="domain" description="DUF11" evidence="3">
    <location>
        <begin position="908"/>
        <end position="1026"/>
    </location>
</feature>
<feature type="domain" description="Secretion system C-terminal sorting" evidence="4">
    <location>
        <begin position="2076"/>
        <end position="2137"/>
    </location>
</feature>
<comment type="caution">
    <text evidence="5">The sequence shown here is derived from an EMBL/GenBank/DDBJ whole genome shotgun (WGS) entry which is preliminary data.</text>
</comment>
<evidence type="ECO:0000313" key="5">
    <source>
        <dbReference type="EMBL" id="KAA5544880.1"/>
    </source>
</evidence>
<evidence type="ECO:0000313" key="6">
    <source>
        <dbReference type="Proteomes" id="UP000323426"/>
    </source>
</evidence>
<dbReference type="PANTHER" id="PTHR34819:SF3">
    <property type="entry name" value="CELL SURFACE PROTEIN"/>
    <property type="match status" value="1"/>
</dbReference>
<evidence type="ECO:0000259" key="3">
    <source>
        <dbReference type="Pfam" id="PF01345"/>
    </source>
</evidence>
<evidence type="ECO:0000256" key="1">
    <source>
        <dbReference type="SAM" id="MobiDB-lite"/>
    </source>
</evidence>
<feature type="domain" description="DUF11" evidence="3">
    <location>
        <begin position="788"/>
        <end position="901"/>
    </location>
</feature>
<name>A0A5M6DEQ6_9BACT</name>
<evidence type="ECO:0000256" key="2">
    <source>
        <dbReference type="SAM" id="SignalP"/>
    </source>
</evidence>
<accession>A0A5M6DEQ6</accession>
<feature type="compositionally biased region" description="Polar residues" evidence="1">
    <location>
        <begin position="31"/>
        <end position="45"/>
    </location>
</feature>
<feature type="domain" description="DUF11" evidence="3">
    <location>
        <begin position="662"/>
        <end position="781"/>
    </location>
</feature>
<dbReference type="NCBIfam" id="TIGR04183">
    <property type="entry name" value="Por_Secre_tail"/>
    <property type="match status" value="1"/>
</dbReference>
<protein>
    <submittedName>
        <fullName evidence="5">DUF11 domain-containing protein</fullName>
    </submittedName>
</protein>
<feature type="domain" description="DUF11" evidence="3">
    <location>
        <begin position="543"/>
        <end position="655"/>
    </location>
</feature>
<feature type="domain" description="DUF11" evidence="3">
    <location>
        <begin position="1291"/>
        <end position="1405"/>
    </location>
</feature>
<dbReference type="Proteomes" id="UP000323426">
    <property type="component" value="Unassembled WGS sequence"/>
</dbReference>
<feature type="signal peptide" evidence="2">
    <location>
        <begin position="1"/>
        <end position="23"/>
    </location>
</feature>
<dbReference type="Pfam" id="PF01345">
    <property type="entry name" value="DUF11"/>
    <property type="match status" value="8"/>
</dbReference>
<feature type="domain" description="DUF11" evidence="3">
    <location>
        <begin position="1036"/>
        <end position="1156"/>
    </location>
</feature>
<feature type="domain" description="DUF11" evidence="3">
    <location>
        <begin position="1183"/>
        <end position="1280"/>
    </location>
</feature>
<organism evidence="5 6">
    <name type="scientific">Adhaeribacter rhizoryzae</name>
    <dbReference type="NCBI Taxonomy" id="2607907"/>
    <lineage>
        <taxon>Bacteria</taxon>
        <taxon>Pseudomonadati</taxon>
        <taxon>Bacteroidota</taxon>
        <taxon>Cytophagia</taxon>
        <taxon>Cytophagales</taxon>
        <taxon>Hymenobacteraceae</taxon>
        <taxon>Adhaeribacter</taxon>
    </lineage>
</organism>
<dbReference type="NCBIfam" id="TIGR01451">
    <property type="entry name" value="B_ant_repeat"/>
    <property type="match status" value="6"/>
</dbReference>
<dbReference type="InterPro" id="IPR013783">
    <property type="entry name" value="Ig-like_fold"/>
</dbReference>
<dbReference type="InterPro" id="IPR001434">
    <property type="entry name" value="OmcB-like_DUF11"/>
</dbReference>
<dbReference type="InterPro" id="IPR051172">
    <property type="entry name" value="Chlamydia_OmcB"/>
</dbReference>
<evidence type="ECO:0000259" key="4">
    <source>
        <dbReference type="Pfam" id="PF18962"/>
    </source>
</evidence>
<feature type="region of interest" description="Disordered" evidence="1">
    <location>
        <begin position="31"/>
        <end position="51"/>
    </location>
</feature>
<gene>
    <name evidence="5" type="ORF">F0145_14465</name>
</gene>
<dbReference type="Pfam" id="PF18962">
    <property type="entry name" value="Por_Secre_tail"/>
    <property type="match status" value="1"/>
</dbReference>
<keyword evidence="6" id="KW-1185">Reference proteome</keyword>
<dbReference type="InterPro" id="IPR026444">
    <property type="entry name" value="Secre_tail"/>
</dbReference>
<feature type="chain" id="PRO_5024302751" evidence="2">
    <location>
        <begin position="24"/>
        <end position="2150"/>
    </location>
</feature>
<reference evidence="5 6" key="1">
    <citation type="submission" date="2019-09" db="EMBL/GenBank/DDBJ databases">
        <title>Genome sequence and assembly of Adhaeribacter sp.</title>
        <authorList>
            <person name="Chhetri G."/>
        </authorList>
    </citation>
    <scope>NUCLEOTIDE SEQUENCE [LARGE SCALE GENOMIC DNA]</scope>
    <source>
        <strain evidence="5 6">DK36</strain>
    </source>
</reference>
<dbReference type="PANTHER" id="PTHR34819">
    <property type="entry name" value="LARGE CYSTEINE-RICH PERIPLASMIC PROTEIN OMCB"/>
    <property type="match status" value="1"/>
</dbReference>
<dbReference type="Gene3D" id="2.60.40.1170">
    <property type="entry name" value="Mu homology domain, subdomain B"/>
    <property type="match status" value="1"/>
</dbReference>
<sequence>MPMKKSLRLLLLLVAFIPFQVLAEGSKQLTPNKSTSALTDPNNDKSGYLAHDANLPSASGVSISSLSFLKPAGFSRNGATYSKDHRLYIRVKAGESMYYGVHRAIHDQTSASQGKLVITIRRTNAATGVDDAAYSVSTTLNNDLASTRGMLLVANQFGVIDNATEADNGPNRGSIGGKPAVTTGYTPLVINNNIVNGVAIDYDYYVEFTQVGEANMADETRFSVYDFWDFTVIDATGTERQGRMRSKLWAFSAGGATNVFSRNFNMFPLVPSDDQPGKFFVKKVELAGIAPQNFFRFVTNSMGTNSGATLEEKRKSQNSQQDYPEYFSFVNNPDITEWPSVATPTFNVSLVNSCNTSTNGGKTLFNINSSDRSTLIVLINLNGVAGYQPGTKDVLLEQSGPKGLRTLEWNGLDGTGVVVAKNANISYSFRNGCAPINFPVWDAEVNNGFRVEDVRPVAGSNYNSLLFWDDRNLSTTLFPVPQMELFGAAAPSGSTTGIHNWGSTTSTATNYNAGDLKTVNTWTYGYTNTLDQVSTFNYDCSADLAVTNTVNAGPYTIGKSLTYTVTVTNNGPIAATNVAVTDLLDATKLQFVSASDAAYNSSTGLWTVGSLANGASRTLTITAKPLVIGAIATTATQTHTEPDNVTGNNAATATITVVSAADISVTNNTSQKIYQNGDQVTYTITAQNLGPNAATNVVVNSKLPEAFVTNTITFVPPAGTSYNATTGVWTIGNLALNELKTLTITGVVSQLGAITTTASLGDRTGFQLDEQAGNNIASQTITVNPAADVAVTSLASNQAPNQNEVVAYTVTVVNNGPNSATDVKVANQIPAGLTITSFEATAGTYDAATGTWTVGTLINAGQQTLTLYAKPTTTGPLTLTATQTHTEFDRVNENNSVTTTLTAAATADVALTHTVTPPANGTNYTNEPVTYTIRVTNNGPSAATNVIVTDQLPASLTYNSAVTSAGTGTYNPATGTWQVGNLANGASAMLTINATINQSAVITTTASQTHTEYDNINGNNKATASIQSGSGVITADINVLTTANASTYFTGEEVIFTVRATNQGPDGATNLTLSAPLPTGFTFVSGTPKIGTYNQNTGIWSIPLLASGGFTELTLIGKPVPDATVTTNKNYAFTAAISGTLNQYENDVTDNTHTTNITVKKNADVSTSMTVTSNSPDGNYYHNLTEATFAITVANLGPDRVTNLVGKDSRTGKIDFTGFTAPAGTTYNPATGFWAVGTLESGETKTLVVKGIPNTTGRMNLGGEVYAADQPDSRVENNKTLALLNVLPVADVIVTNTAPANFNNGENITFTVKVQNNGPDAATSLKIEDVLPAGLNLVSANPSSGTYQNGIWSLGTDLLPGAGNAQTLTLTVKPQAAATYSTTAKVLSVNEYDPTITNNSQTAQVQGILTADIALSNTLQAGPYYVGEKYSLTIKATNLGPDPATGVVIGAAVAPGMIMVPGSGTPDVGTSIDPATGIWTIGNLGVNETKNLTMLVQPTLTGTQNNLGFKKSANEYDPNGGNTSSGNNSTVITLVVQDRPATAQVLLNNKHWFYFKTGQHIALITDPDGPVQTTRFLGGTKDGIAITALPAGIRLDANGELEVDYRFAIKPGNYSLTIESVDTNGGTTQHQINYQVSGDWDQDGVEDEIDLDDNNDGVITEAGAVNPTGDDDNDGIWNFLDKDFIHPVYGAFRDRNGDDINDAFDMDLDGLIRGYDVDIDGDGIPNVIEAYGGKIPPGNIYDPLTGTIKGGVNEFGIPLAILKPGTNNQSILPALDSDGDSRRDYEDVDSDNDGILDNVEAQLTNPFIGRSGQDSDLDGLDNAYDVTCGCSTAGIAITPINTDKTDNLDYLDLDSDNDGSADYIEAFDDNQDGTSLDDLKTRAAAFENSQNKNYYTTADANNNGAPNWLELIDGIPGFLKYGSAYYHDTDKNGLVDLFDNLSGGRAVNLQTNSSDNQYSFRSVIAPVVLPVTLVSFSGKYEQGQVLLNWVTASEKNNSYFAVERSHDGNIFNEIGRQAGAGTSIQVTRYAFRDAKASAGVHYYRLKQVDFDGTFEYSKTIAVTVTNQKSESVQVNLFPNPAREYINLNLSELPQEKVLVEMISLDGKILNQTEVAGGMEQRIKIQNLAAGHYLVRIRYAAFVKTLHLIKE</sequence>
<feature type="domain" description="DUF11" evidence="3">
    <location>
        <begin position="1412"/>
        <end position="1525"/>
    </location>
</feature>